<feature type="non-terminal residue" evidence="1">
    <location>
        <position position="1"/>
    </location>
</feature>
<organism evidence="1">
    <name type="scientific">marine sediment metagenome</name>
    <dbReference type="NCBI Taxonomy" id="412755"/>
    <lineage>
        <taxon>unclassified sequences</taxon>
        <taxon>metagenomes</taxon>
        <taxon>ecological metagenomes</taxon>
    </lineage>
</organism>
<protein>
    <submittedName>
        <fullName evidence="1">Uncharacterized protein</fullName>
    </submittedName>
</protein>
<name>X0YDD1_9ZZZZ</name>
<dbReference type="EMBL" id="BART01008385">
    <property type="protein sequence ID" value="GAG53864.1"/>
    <property type="molecule type" value="Genomic_DNA"/>
</dbReference>
<accession>X0YDD1</accession>
<comment type="caution">
    <text evidence="1">The sequence shown here is derived from an EMBL/GenBank/DDBJ whole genome shotgun (WGS) entry which is preliminary data.</text>
</comment>
<sequence>PLLSTAMDTWMNYKVKAIQASVDSLLVDIFPKGDDFSVRSDTPSYTNQRASDKGASTILMGQPCMNVSMTLQNVKITLLL</sequence>
<dbReference type="AlphaFoldDB" id="X0YDD1"/>
<proteinExistence type="predicted"/>
<gene>
    <name evidence="1" type="ORF">S01H4_18873</name>
</gene>
<reference evidence="1" key="1">
    <citation type="journal article" date="2014" name="Front. Microbiol.">
        <title>High frequency of phylogenetically diverse reductive dehalogenase-homologous genes in deep subseafloor sedimentary metagenomes.</title>
        <authorList>
            <person name="Kawai M."/>
            <person name="Futagami T."/>
            <person name="Toyoda A."/>
            <person name="Takaki Y."/>
            <person name="Nishi S."/>
            <person name="Hori S."/>
            <person name="Arai W."/>
            <person name="Tsubouchi T."/>
            <person name="Morono Y."/>
            <person name="Uchiyama I."/>
            <person name="Ito T."/>
            <person name="Fujiyama A."/>
            <person name="Inagaki F."/>
            <person name="Takami H."/>
        </authorList>
    </citation>
    <scope>NUCLEOTIDE SEQUENCE</scope>
    <source>
        <strain evidence="1">Expedition CK06-06</strain>
    </source>
</reference>
<evidence type="ECO:0000313" key="1">
    <source>
        <dbReference type="EMBL" id="GAG53864.1"/>
    </source>
</evidence>